<dbReference type="EMBL" id="BAABAK010000020">
    <property type="protein sequence ID" value="GAA3983193.1"/>
    <property type="molecule type" value="Genomic_DNA"/>
</dbReference>
<evidence type="ECO:0000313" key="2">
    <source>
        <dbReference type="Proteomes" id="UP001501081"/>
    </source>
</evidence>
<gene>
    <name evidence="1" type="ORF">GCM10022246_38890</name>
</gene>
<proteinExistence type="predicted"/>
<dbReference type="Proteomes" id="UP001501081">
    <property type="component" value="Unassembled WGS sequence"/>
</dbReference>
<accession>A0ABP7QIX0</accession>
<keyword evidence="2" id="KW-1185">Reference proteome</keyword>
<organism evidence="1 2">
    <name type="scientific">Pedobacter ginsengiterrae</name>
    <dbReference type="NCBI Taxonomy" id="871696"/>
    <lineage>
        <taxon>Bacteria</taxon>
        <taxon>Pseudomonadati</taxon>
        <taxon>Bacteroidota</taxon>
        <taxon>Sphingobacteriia</taxon>
        <taxon>Sphingobacteriales</taxon>
        <taxon>Sphingobacteriaceae</taxon>
        <taxon>Pedobacter</taxon>
    </lineage>
</organism>
<protein>
    <submittedName>
        <fullName evidence="1">Uncharacterized protein</fullName>
    </submittedName>
</protein>
<reference evidence="2" key="1">
    <citation type="journal article" date="2019" name="Int. J. Syst. Evol. Microbiol.">
        <title>The Global Catalogue of Microorganisms (GCM) 10K type strain sequencing project: providing services to taxonomists for standard genome sequencing and annotation.</title>
        <authorList>
            <consortium name="The Broad Institute Genomics Platform"/>
            <consortium name="The Broad Institute Genome Sequencing Center for Infectious Disease"/>
            <person name="Wu L."/>
            <person name="Ma J."/>
        </authorList>
    </citation>
    <scope>NUCLEOTIDE SEQUENCE [LARGE SCALE GENOMIC DNA]</scope>
    <source>
        <strain evidence="2">JCM 17338</strain>
    </source>
</reference>
<evidence type="ECO:0000313" key="1">
    <source>
        <dbReference type="EMBL" id="GAA3983193.1"/>
    </source>
</evidence>
<name>A0ABP7QIX0_9SPHI</name>
<sequence length="88" mass="9867">MVVTVGFCAGVKLKAGVNLPKIPEVRLVASKPIADAAAEPTLLKIPCAFEAKFKPNISADKIKIFHFVNYFYEYSRFTPFKNEDFIKI</sequence>
<comment type="caution">
    <text evidence="1">The sequence shown here is derived from an EMBL/GenBank/DDBJ whole genome shotgun (WGS) entry which is preliminary data.</text>
</comment>